<evidence type="ECO:0000259" key="9">
    <source>
        <dbReference type="PROSITE" id="PS50059"/>
    </source>
</evidence>
<dbReference type="InterPro" id="IPR046357">
    <property type="entry name" value="PPIase_dom_sf"/>
</dbReference>
<keyword evidence="5 6" id="KW-0413">Isomerase</keyword>
<protein>
    <recommendedName>
        <fullName evidence="7">Peptidyl-prolyl cis-trans isomerase</fullName>
        <ecNumber evidence="7">5.2.1.8</ecNumber>
    </recommendedName>
</protein>
<gene>
    <name evidence="10" type="ORF">E4021_01175</name>
</gene>
<dbReference type="InterPro" id="IPR000774">
    <property type="entry name" value="PPIase_FKBP_N"/>
</dbReference>
<dbReference type="Proteomes" id="UP000308528">
    <property type="component" value="Unassembled WGS sequence"/>
</dbReference>
<evidence type="ECO:0000256" key="6">
    <source>
        <dbReference type="PROSITE-ProRule" id="PRU00277"/>
    </source>
</evidence>
<name>A0A4S4NS48_9BACT</name>
<evidence type="ECO:0000256" key="3">
    <source>
        <dbReference type="ARBA" id="ARBA00022729"/>
    </source>
</evidence>
<evidence type="ECO:0000256" key="7">
    <source>
        <dbReference type="RuleBase" id="RU003915"/>
    </source>
</evidence>
<dbReference type="PROSITE" id="PS50059">
    <property type="entry name" value="FKBP_PPIASE"/>
    <property type="match status" value="1"/>
</dbReference>
<accession>A0A4S4NS48</accession>
<sequence length="219" mass="23725">MKPWGGTLVLLLFTTAVLTAQNQSSYMDTTSYSLGIVLSQNLKSQGFDSIDASSLAKGFEDGLSGSGKVSPEQANQYIQQYLQKAAAAAGAEARQEGEAFLAHNAKRPEVKVTESGLQYEVLQEGSGASPSATETVKVHYHGTLIDGSVFDSSVERGQTIEFPLNRVIRGWTEGLQLMKEGAKYRFFIPYDLAYGEQGSPPAIPPYAALIFDVELFEVK</sequence>
<proteinExistence type="inferred from homology"/>
<dbReference type="Pfam" id="PF00254">
    <property type="entry name" value="FKBP_C"/>
    <property type="match status" value="1"/>
</dbReference>
<dbReference type="FunFam" id="3.10.50.40:FF:000045">
    <property type="entry name" value="Peptidyl-prolyl cis-trans isomerase"/>
    <property type="match status" value="1"/>
</dbReference>
<feature type="chain" id="PRO_5020859997" description="Peptidyl-prolyl cis-trans isomerase" evidence="8">
    <location>
        <begin position="21"/>
        <end position="219"/>
    </location>
</feature>
<keyword evidence="11" id="KW-1185">Reference proteome</keyword>
<evidence type="ECO:0000256" key="4">
    <source>
        <dbReference type="ARBA" id="ARBA00023110"/>
    </source>
</evidence>
<dbReference type="GO" id="GO:0006457">
    <property type="term" value="P:protein folding"/>
    <property type="evidence" value="ECO:0007669"/>
    <property type="project" value="InterPro"/>
</dbReference>
<evidence type="ECO:0000313" key="10">
    <source>
        <dbReference type="EMBL" id="THH41238.1"/>
    </source>
</evidence>
<dbReference type="PANTHER" id="PTHR43811">
    <property type="entry name" value="FKBP-TYPE PEPTIDYL-PROLYL CIS-TRANS ISOMERASE FKPA"/>
    <property type="match status" value="1"/>
</dbReference>
<keyword evidence="3 8" id="KW-0732">Signal</keyword>
<evidence type="ECO:0000256" key="8">
    <source>
        <dbReference type="SAM" id="SignalP"/>
    </source>
</evidence>
<reference evidence="10 11" key="1">
    <citation type="submission" date="2019-04" db="EMBL/GenBank/DDBJ databases">
        <title>Lewinella litorea sp. nov., isolated from a marine sand.</title>
        <authorList>
            <person name="Yoon J.-H."/>
        </authorList>
    </citation>
    <scope>NUCLEOTIDE SEQUENCE [LARGE SCALE GENOMIC DNA]</scope>
    <source>
        <strain evidence="10 11">HSMS-39</strain>
    </source>
</reference>
<evidence type="ECO:0000256" key="1">
    <source>
        <dbReference type="ARBA" id="ARBA00000971"/>
    </source>
</evidence>
<dbReference type="OrthoDB" id="9814548at2"/>
<dbReference type="PANTHER" id="PTHR43811:SF19">
    <property type="entry name" value="39 KDA FK506-BINDING NUCLEAR PROTEIN"/>
    <property type="match status" value="1"/>
</dbReference>
<dbReference type="AlphaFoldDB" id="A0A4S4NS48"/>
<dbReference type="SUPFAM" id="SSF54534">
    <property type="entry name" value="FKBP-like"/>
    <property type="match status" value="1"/>
</dbReference>
<dbReference type="GO" id="GO:0003755">
    <property type="term" value="F:peptidyl-prolyl cis-trans isomerase activity"/>
    <property type="evidence" value="ECO:0007669"/>
    <property type="project" value="UniProtKB-UniRule"/>
</dbReference>
<keyword evidence="4 6" id="KW-0697">Rotamase</keyword>
<dbReference type="EC" id="5.2.1.8" evidence="7"/>
<feature type="signal peptide" evidence="8">
    <location>
        <begin position="1"/>
        <end position="20"/>
    </location>
</feature>
<dbReference type="EMBL" id="SRSF01000001">
    <property type="protein sequence ID" value="THH41238.1"/>
    <property type="molecule type" value="Genomic_DNA"/>
</dbReference>
<dbReference type="Gene3D" id="3.10.50.40">
    <property type="match status" value="1"/>
</dbReference>
<organism evidence="10 11">
    <name type="scientific">Neolewinella litorea</name>
    <dbReference type="NCBI Taxonomy" id="2562452"/>
    <lineage>
        <taxon>Bacteria</taxon>
        <taxon>Pseudomonadati</taxon>
        <taxon>Bacteroidota</taxon>
        <taxon>Saprospiria</taxon>
        <taxon>Saprospirales</taxon>
        <taxon>Lewinellaceae</taxon>
        <taxon>Neolewinella</taxon>
    </lineage>
</organism>
<comment type="catalytic activity">
    <reaction evidence="1 6 7">
        <text>[protein]-peptidylproline (omega=180) = [protein]-peptidylproline (omega=0)</text>
        <dbReference type="Rhea" id="RHEA:16237"/>
        <dbReference type="Rhea" id="RHEA-COMP:10747"/>
        <dbReference type="Rhea" id="RHEA-COMP:10748"/>
        <dbReference type="ChEBI" id="CHEBI:83833"/>
        <dbReference type="ChEBI" id="CHEBI:83834"/>
        <dbReference type="EC" id="5.2.1.8"/>
    </reaction>
</comment>
<evidence type="ECO:0000256" key="5">
    <source>
        <dbReference type="ARBA" id="ARBA00023235"/>
    </source>
</evidence>
<comment type="caution">
    <text evidence="10">The sequence shown here is derived from an EMBL/GenBank/DDBJ whole genome shotgun (WGS) entry which is preliminary data.</text>
</comment>
<dbReference type="Pfam" id="PF01346">
    <property type="entry name" value="FKBP_N"/>
    <property type="match status" value="1"/>
</dbReference>
<evidence type="ECO:0000256" key="2">
    <source>
        <dbReference type="ARBA" id="ARBA00006577"/>
    </source>
</evidence>
<dbReference type="Gene3D" id="1.10.287.460">
    <property type="entry name" value="Peptidyl-prolyl cis-trans isomerase, FKBP-type, N-terminal domain"/>
    <property type="match status" value="1"/>
</dbReference>
<comment type="similarity">
    <text evidence="2 7">Belongs to the FKBP-type PPIase family.</text>
</comment>
<feature type="domain" description="PPIase FKBP-type" evidence="9">
    <location>
        <begin position="133"/>
        <end position="219"/>
    </location>
</feature>
<dbReference type="InterPro" id="IPR001179">
    <property type="entry name" value="PPIase_FKBP_dom"/>
</dbReference>
<evidence type="ECO:0000313" key="11">
    <source>
        <dbReference type="Proteomes" id="UP000308528"/>
    </source>
</evidence>
<dbReference type="InterPro" id="IPR036944">
    <property type="entry name" value="PPIase_FKBP_N_sf"/>
</dbReference>